<dbReference type="Gene3D" id="3.90.20.20">
    <property type="match status" value="1"/>
</dbReference>
<dbReference type="PANTHER" id="PTHR21237:SF23">
    <property type="entry name" value="GRPE PROTEIN HOMOLOG, MITOCHONDRIAL"/>
    <property type="match status" value="1"/>
</dbReference>
<feature type="compositionally biased region" description="Basic and acidic residues" evidence="3">
    <location>
        <begin position="15"/>
        <end position="31"/>
    </location>
</feature>
<dbReference type="AlphaFoldDB" id="A0A9D5H6Q1"/>
<dbReference type="GO" id="GO:0051087">
    <property type="term" value="F:protein-folding chaperone binding"/>
    <property type="evidence" value="ECO:0007669"/>
    <property type="project" value="InterPro"/>
</dbReference>
<dbReference type="GO" id="GO:0042803">
    <property type="term" value="F:protein homodimerization activity"/>
    <property type="evidence" value="ECO:0007669"/>
    <property type="project" value="InterPro"/>
</dbReference>
<dbReference type="Pfam" id="PF01025">
    <property type="entry name" value="GrpE"/>
    <property type="match status" value="1"/>
</dbReference>
<proteinExistence type="inferred from homology"/>
<evidence type="ECO:0000256" key="3">
    <source>
        <dbReference type="SAM" id="MobiDB-lite"/>
    </source>
</evidence>
<dbReference type="PANTHER" id="PTHR21237">
    <property type="entry name" value="GRPE PROTEIN"/>
    <property type="match status" value="1"/>
</dbReference>
<evidence type="ECO:0000256" key="1">
    <source>
        <dbReference type="ARBA" id="ARBA00009054"/>
    </source>
</evidence>
<dbReference type="GO" id="GO:0051082">
    <property type="term" value="F:unfolded protein binding"/>
    <property type="evidence" value="ECO:0007669"/>
    <property type="project" value="TreeGrafter"/>
</dbReference>
<dbReference type="GO" id="GO:0001405">
    <property type="term" value="C:PAM complex, Tim23 associated import motor"/>
    <property type="evidence" value="ECO:0007669"/>
    <property type="project" value="TreeGrafter"/>
</dbReference>
<evidence type="ECO:0000313" key="5">
    <source>
        <dbReference type="Proteomes" id="UP001085076"/>
    </source>
</evidence>
<dbReference type="EMBL" id="JAGGNH010000008">
    <property type="protein sequence ID" value="KAJ0965220.1"/>
    <property type="molecule type" value="Genomic_DNA"/>
</dbReference>
<dbReference type="InterPro" id="IPR013805">
    <property type="entry name" value="GrpE_CC"/>
</dbReference>
<keyword evidence="5" id="KW-1185">Reference proteome</keyword>
<keyword evidence="2" id="KW-0143">Chaperone</keyword>
<dbReference type="SUPFAM" id="SSF58014">
    <property type="entry name" value="Coiled-coil domain of nucleotide exchange factor GrpE"/>
    <property type="match status" value="1"/>
</dbReference>
<dbReference type="InterPro" id="IPR000740">
    <property type="entry name" value="GrpE"/>
</dbReference>
<dbReference type="GO" id="GO:0006457">
    <property type="term" value="P:protein folding"/>
    <property type="evidence" value="ECO:0007669"/>
    <property type="project" value="InterPro"/>
</dbReference>
<reference evidence="4" key="1">
    <citation type="submission" date="2021-03" db="EMBL/GenBank/DDBJ databases">
        <authorList>
            <person name="Li Z."/>
            <person name="Yang C."/>
        </authorList>
    </citation>
    <scope>NUCLEOTIDE SEQUENCE</scope>
    <source>
        <strain evidence="4">Dzin_1.0</strain>
        <tissue evidence="4">Leaf</tissue>
    </source>
</reference>
<feature type="region of interest" description="Disordered" evidence="3">
    <location>
        <begin position="9"/>
        <end position="51"/>
    </location>
</feature>
<comment type="caution">
    <text evidence="4">The sequence shown here is derived from an EMBL/GenBank/DDBJ whole genome shotgun (WGS) entry which is preliminary data.</text>
</comment>
<accession>A0A9D5H6Q1</accession>
<dbReference type="GO" id="GO:0000774">
    <property type="term" value="F:adenyl-nucleotide exchange factor activity"/>
    <property type="evidence" value="ECO:0007669"/>
    <property type="project" value="InterPro"/>
</dbReference>
<dbReference type="OrthoDB" id="201635at2759"/>
<organism evidence="4 5">
    <name type="scientific">Dioscorea zingiberensis</name>
    <dbReference type="NCBI Taxonomy" id="325984"/>
    <lineage>
        <taxon>Eukaryota</taxon>
        <taxon>Viridiplantae</taxon>
        <taxon>Streptophyta</taxon>
        <taxon>Embryophyta</taxon>
        <taxon>Tracheophyta</taxon>
        <taxon>Spermatophyta</taxon>
        <taxon>Magnoliopsida</taxon>
        <taxon>Liliopsida</taxon>
        <taxon>Dioscoreales</taxon>
        <taxon>Dioscoreaceae</taxon>
        <taxon>Dioscorea</taxon>
    </lineage>
</organism>
<evidence type="ECO:0000313" key="4">
    <source>
        <dbReference type="EMBL" id="KAJ0965220.1"/>
    </source>
</evidence>
<dbReference type="SUPFAM" id="SSF89009">
    <property type="entry name" value="GAT-like domain"/>
    <property type="match status" value="1"/>
</dbReference>
<name>A0A9D5H6Q1_9LILI</name>
<gene>
    <name evidence="4" type="ORF">J5N97_026358</name>
</gene>
<feature type="region of interest" description="Disordered" evidence="3">
    <location>
        <begin position="247"/>
        <end position="268"/>
    </location>
</feature>
<sequence length="268" mass="29483">MYLVIKISLSGDSSTPKKAEDAGRHASKKSEPQPGKRRGAKQTAFSDSDTESELSRDDLVKLLIEKESLNNFAESLLDLADNLGRASLVVKESFLKVDLSSDSVGAESLLETLLEGVEMTEKQLADLGMPANQVQSEVCSLALVRLVPNKHHAMFQVPGSKKPSGTVLVVLKFFDMSRYDSIKALAIYKRAGQQVTVCLELARNFLFPAQLKTVSCNYGGMSEKLLCSVLPQVKHWNIKRQNLLTYKEEAPPTDSPKSVEEEPPAETE</sequence>
<dbReference type="Proteomes" id="UP001085076">
    <property type="component" value="Miscellaneous, Linkage group lg08"/>
</dbReference>
<comment type="similarity">
    <text evidence="1">Belongs to the GrpE family.</text>
</comment>
<evidence type="ECO:0000256" key="2">
    <source>
        <dbReference type="ARBA" id="ARBA00023186"/>
    </source>
</evidence>
<protein>
    <submittedName>
        <fullName evidence="4">Uncharacterized protein</fullName>
    </submittedName>
</protein>
<reference evidence="4" key="2">
    <citation type="journal article" date="2022" name="Hortic Res">
        <title>The genome of Dioscorea zingiberensis sheds light on the biosynthesis, origin and evolution of the medicinally important diosgenin saponins.</title>
        <authorList>
            <person name="Li Y."/>
            <person name="Tan C."/>
            <person name="Li Z."/>
            <person name="Guo J."/>
            <person name="Li S."/>
            <person name="Chen X."/>
            <person name="Wang C."/>
            <person name="Dai X."/>
            <person name="Yang H."/>
            <person name="Song W."/>
            <person name="Hou L."/>
            <person name="Xu J."/>
            <person name="Tong Z."/>
            <person name="Xu A."/>
            <person name="Yuan X."/>
            <person name="Wang W."/>
            <person name="Yang Q."/>
            <person name="Chen L."/>
            <person name="Sun Z."/>
            <person name="Wang K."/>
            <person name="Pan B."/>
            <person name="Chen J."/>
            <person name="Bao Y."/>
            <person name="Liu F."/>
            <person name="Qi X."/>
            <person name="Gang D.R."/>
            <person name="Wen J."/>
            <person name="Li J."/>
        </authorList>
    </citation>
    <scope>NUCLEOTIDE SEQUENCE</scope>
    <source>
        <strain evidence="4">Dzin_1.0</strain>
    </source>
</reference>
<dbReference type="GO" id="GO:0030150">
    <property type="term" value="P:protein import into mitochondrial matrix"/>
    <property type="evidence" value="ECO:0007669"/>
    <property type="project" value="TreeGrafter"/>
</dbReference>